<evidence type="ECO:0000259" key="1">
    <source>
        <dbReference type="Pfam" id="PF05699"/>
    </source>
</evidence>
<sequence length="309" mass="36452">MSTRKHESDFIPNLTLKPLSQTRWENRIESVKAIRFQSPQIRDALLKLVEVSEDPKTKSEANCLVTYELENFEFLLEMTIWYDVLFAINSVSKNLQSKDMCIDIAIDQLKGLLSFFQRYRNEGFTSAMISAKEIASEMNIEPEFRDKRVLRRKKQFDENIDIETIKTLEESFRIDYFLYIVDQAIFSLQNRFEQFKMYEDIFELKLLREFIQTEDDSPINILSQIKKLNSFPNAYIAYRIMLTIPVTIASAERSFSKLKLIKSYLRSTMSQERLNGLAILSIEKEILEEIDYKNLINSFASQKARKIKF</sequence>
<dbReference type="EMBL" id="NKXS01003594">
    <property type="protein sequence ID" value="PIN09162.1"/>
    <property type="molecule type" value="Genomic_DNA"/>
</dbReference>
<comment type="caution">
    <text evidence="2">The sequence shown here is derived from an EMBL/GenBank/DDBJ whole genome shotgun (WGS) entry which is preliminary data.</text>
</comment>
<gene>
    <name evidence="2" type="ORF">CDL12_18255</name>
</gene>
<organism evidence="2 3">
    <name type="scientific">Handroanthus impetiginosus</name>
    <dbReference type="NCBI Taxonomy" id="429701"/>
    <lineage>
        <taxon>Eukaryota</taxon>
        <taxon>Viridiplantae</taxon>
        <taxon>Streptophyta</taxon>
        <taxon>Embryophyta</taxon>
        <taxon>Tracheophyta</taxon>
        <taxon>Spermatophyta</taxon>
        <taxon>Magnoliopsida</taxon>
        <taxon>eudicotyledons</taxon>
        <taxon>Gunneridae</taxon>
        <taxon>Pentapetalae</taxon>
        <taxon>asterids</taxon>
        <taxon>lamiids</taxon>
        <taxon>Lamiales</taxon>
        <taxon>Bignoniaceae</taxon>
        <taxon>Crescentiina</taxon>
        <taxon>Tabebuia alliance</taxon>
        <taxon>Handroanthus</taxon>
    </lineage>
</organism>
<dbReference type="Pfam" id="PF05699">
    <property type="entry name" value="Dimer_Tnp_hAT"/>
    <property type="match status" value="1"/>
</dbReference>
<feature type="domain" description="HAT C-terminal dimerisation" evidence="1">
    <location>
        <begin position="212"/>
        <end position="285"/>
    </location>
</feature>
<reference evidence="3" key="1">
    <citation type="journal article" date="2018" name="Gigascience">
        <title>Genome assembly of the Pink Ipe (Handroanthus impetiginosus, Bignoniaceae), a highly valued, ecologically keystone Neotropical timber forest tree.</title>
        <authorList>
            <person name="Silva-Junior O.B."/>
            <person name="Grattapaglia D."/>
            <person name="Novaes E."/>
            <person name="Collevatti R.G."/>
        </authorList>
    </citation>
    <scope>NUCLEOTIDE SEQUENCE [LARGE SCALE GENOMIC DNA]</scope>
    <source>
        <strain evidence="3">cv. UFG-1</strain>
    </source>
</reference>
<dbReference type="InterPro" id="IPR008906">
    <property type="entry name" value="HATC_C_dom"/>
</dbReference>
<dbReference type="OrthoDB" id="1692427at2759"/>
<dbReference type="AlphaFoldDB" id="A0A2G9GV96"/>
<dbReference type="STRING" id="429701.A0A2G9GV96"/>
<dbReference type="GO" id="GO:0046983">
    <property type="term" value="F:protein dimerization activity"/>
    <property type="evidence" value="ECO:0007669"/>
    <property type="project" value="InterPro"/>
</dbReference>
<dbReference type="PANTHER" id="PTHR45749:SF32">
    <property type="entry name" value="ZINC FINGER MYM-TYPE PROTEIN 1-LIKE"/>
    <property type="match status" value="1"/>
</dbReference>
<dbReference type="SUPFAM" id="SSF53098">
    <property type="entry name" value="Ribonuclease H-like"/>
    <property type="match status" value="1"/>
</dbReference>
<evidence type="ECO:0000313" key="3">
    <source>
        <dbReference type="Proteomes" id="UP000231279"/>
    </source>
</evidence>
<name>A0A2G9GV96_9LAMI</name>
<dbReference type="Proteomes" id="UP000231279">
    <property type="component" value="Unassembled WGS sequence"/>
</dbReference>
<protein>
    <recommendedName>
        <fullName evidence="1">HAT C-terminal dimerisation domain-containing protein</fullName>
    </recommendedName>
</protein>
<dbReference type="InterPro" id="IPR012337">
    <property type="entry name" value="RNaseH-like_sf"/>
</dbReference>
<accession>A0A2G9GV96</accession>
<evidence type="ECO:0000313" key="2">
    <source>
        <dbReference type="EMBL" id="PIN09162.1"/>
    </source>
</evidence>
<proteinExistence type="predicted"/>
<keyword evidence="3" id="KW-1185">Reference proteome</keyword>
<dbReference type="PANTHER" id="PTHR45749">
    <property type="match status" value="1"/>
</dbReference>